<dbReference type="Proteomes" id="UP000006790">
    <property type="component" value="Chromosome 3"/>
</dbReference>
<organism evidence="2 3">
    <name type="scientific">Eremothecium cymbalariae (strain CBS 270.75 / DBVPG 7215 / KCTC 17166 / NRRL Y-17582)</name>
    <name type="common">Yeast</name>
    <dbReference type="NCBI Taxonomy" id="931890"/>
    <lineage>
        <taxon>Eukaryota</taxon>
        <taxon>Fungi</taxon>
        <taxon>Dikarya</taxon>
        <taxon>Ascomycota</taxon>
        <taxon>Saccharomycotina</taxon>
        <taxon>Saccharomycetes</taxon>
        <taxon>Saccharomycetales</taxon>
        <taxon>Saccharomycetaceae</taxon>
        <taxon>Eremothecium</taxon>
    </lineage>
</organism>
<dbReference type="KEGG" id="erc:Ecym_3373"/>
<dbReference type="GO" id="GO:0005759">
    <property type="term" value="C:mitochondrial matrix"/>
    <property type="evidence" value="ECO:0007669"/>
    <property type="project" value="EnsemblFungi"/>
</dbReference>
<dbReference type="STRING" id="931890.G8JRU1"/>
<reference evidence="3" key="1">
    <citation type="journal article" date="2012" name="G3 (Bethesda)">
        <title>Pichia sorbitophila, an interspecies yeast hybrid reveals early steps of genome resolution following polyploidization.</title>
        <authorList>
            <person name="Leh Louis V."/>
            <person name="Despons L."/>
            <person name="Friedrich A."/>
            <person name="Martin T."/>
            <person name="Durrens P."/>
            <person name="Casaregola S."/>
            <person name="Neuveglise C."/>
            <person name="Fairhead C."/>
            <person name="Marck C."/>
            <person name="Cruz J.A."/>
            <person name="Straub M.L."/>
            <person name="Kugler V."/>
            <person name="Sacerdot C."/>
            <person name="Uzunov Z."/>
            <person name="Thierry A."/>
            <person name="Weiss S."/>
            <person name="Bleykasten C."/>
            <person name="De Montigny J."/>
            <person name="Jacques N."/>
            <person name="Jung P."/>
            <person name="Lemaire M."/>
            <person name="Mallet S."/>
            <person name="Morel G."/>
            <person name="Richard G.F."/>
            <person name="Sarkar A."/>
            <person name="Savel G."/>
            <person name="Schacherer J."/>
            <person name="Seret M.L."/>
            <person name="Talla E."/>
            <person name="Samson G."/>
            <person name="Jubin C."/>
            <person name="Poulain J."/>
            <person name="Vacherie B."/>
            <person name="Barbe V."/>
            <person name="Pelletier E."/>
            <person name="Sherman D.J."/>
            <person name="Westhof E."/>
            <person name="Weissenbach J."/>
            <person name="Baret P.V."/>
            <person name="Wincker P."/>
            <person name="Gaillardin C."/>
            <person name="Dujon B."/>
            <person name="Souciet J.L."/>
        </authorList>
    </citation>
    <scope>NUCLEOTIDE SEQUENCE [LARGE SCALE GENOMIC DNA]</scope>
    <source>
        <strain evidence="3">CBS 270.75 / DBVPG 7215 / KCTC 17166 / NRRL Y-17582</strain>
    </source>
</reference>
<dbReference type="GeneID" id="11471020"/>
<evidence type="ECO:0000313" key="2">
    <source>
        <dbReference type="EMBL" id="AET38860.1"/>
    </source>
</evidence>
<accession>G8JRU1</accession>
<dbReference type="HOGENOM" id="CLU_047859_0_0_1"/>
<dbReference type="GO" id="GO:0032979">
    <property type="term" value="P:protein insertion into mitochondrial inner membrane from matrix"/>
    <property type="evidence" value="ECO:0007669"/>
    <property type="project" value="EnsemblFungi"/>
</dbReference>
<dbReference type="OrthoDB" id="1658288at2759"/>
<proteinExistence type="predicted"/>
<dbReference type="OMA" id="WFKLGME"/>
<dbReference type="Gene3D" id="1.25.40.10">
    <property type="entry name" value="Tetratricopeptide repeat domain"/>
    <property type="match status" value="1"/>
</dbReference>
<evidence type="ECO:0000313" key="3">
    <source>
        <dbReference type="Proteomes" id="UP000006790"/>
    </source>
</evidence>
<keyword evidence="3" id="KW-1185">Reference proteome</keyword>
<dbReference type="SUPFAM" id="SSF81901">
    <property type="entry name" value="HCP-like"/>
    <property type="match status" value="2"/>
</dbReference>
<evidence type="ECO:0000256" key="1">
    <source>
        <dbReference type="SAM" id="MobiDB-lite"/>
    </source>
</evidence>
<dbReference type="InParanoid" id="G8JRU1"/>
<dbReference type="AlphaFoldDB" id="G8JRU1"/>
<dbReference type="EMBL" id="CP002499">
    <property type="protein sequence ID" value="AET38860.1"/>
    <property type="molecule type" value="Genomic_DNA"/>
</dbReference>
<dbReference type="InterPro" id="IPR011990">
    <property type="entry name" value="TPR-like_helical_dom_sf"/>
</dbReference>
<evidence type="ECO:0008006" key="4">
    <source>
        <dbReference type="Google" id="ProtNLM"/>
    </source>
</evidence>
<dbReference type="FunCoup" id="G8JRU1">
    <property type="interactions" value="12"/>
</dbReference>
<dbReference type="eggNOG" id="ENOG502QU4R">
    <property type="taxonomic scope" value="Eukaryota"/>
</dbReference>
<gene>
    <name evidence="2" type="ordered locus">Ecym_3373</name>
</gene>
<dbReference type="RefSeq" id="XP_003645677.1">
    <property type="nucleotide sequence ID" value="XM_003645629.1"/>
</dbReference>
<protein>
    <recommendedName>
        <fullName evidence="4">Protein MSS2, mitochondrial</fullName>
    </recommendedName>
</protein>
<name>G8JRU1_ERECY</name>
<sequence>MASGPLAGMNFRHLSGRFAVKCTLSTKSYSRPPFYDVLPPNKMMKRILFELDSRLTLSKLYPLYKQVYESMDSTNPSINLSSGINATDLMIMKKALEKIRYKSKSINKNLLALENELLYKAAELGDNNAVSLLAFDVLNHPSDNCEKEVKHAKELIKQLHLSNHPLSLKLMGDFALKNNNDEVAEQYFLKFLHFEKDTSLAGEVYGQLGKIFLRKPILAAAEEYFLKSIKYCTLEYSVHSYFYLGQLYISSDPIKAKALTESAATQGFRESFMVLGNLEMNYFSDFSKALEWFKLGMELSDIECFIGGFDCAIKMKDFNIAKKCLNSMTKLVNANSDHHQFYQTFLNHREDKIKYLEKQLASSQSLTNTVRKSKIPDPEVPTNDRWNI</sequence>
<feature type="region of interest" description="Disordered" evidence="1">
    <location>
        <begin position="367"/>
        <end position="388"/>
    </location>
</feature>